<evidence type="ECO:0000313" key="3">
    <source>
        <dbReference type="Proteomes" id="UP001620339"/>
    </source>
</evidence>
<feature type="transmembrane region" description="Helical" evidence="1">
    <location>
        <begin position="12"/>
        <end position="33"/>
    </location>
</feature>
<dbReference type="RefSeq" id="WP_404612735.1">
    <property type="nucleotide sequence ID" value="NZ_JADIKK010000008.1"/>
</dbReference>
<keyword evidence="3" id="KW-1185">Reference proteome</keyword>
<accession>A0ABW8J3D2</accession>
<keyword evidence="1" id="KW-0812">Transmembrane</keyword>
<dbReference type="Proteomes" id="UP001620339">
    <property type="component" value="Unassembled WGS sequence"/>
</dbReference>
<feature type="transmembrane region" description="Helical" evidence="1">
    <location>
        <begin position="129"/>
        <end position="147"/>
    </location>
</feature>
<comment type="caution">
    <text evidence="2">The sequence shown here is derived from an EMBL/GenBank/DDBJ whole genome shotgun (WGS) entry which is preliminary data.</text>
</comment>
<name>A0ABW8J3D2_9GAMM</name>
<keyword evidence="1" id="KW-0472">Membrane</keyword>
<protein>
    <recommendedName>
        <fullName evidence="4">DUF1440 domain-containing protein</fullName>
    </recommendedName>
</protein>
<dbReference type="EMBL" id="JADIKK010000008">
    <property type="protein sequence ID" value="MFK2876805.1"/>
    <property type="molecule type" value="Genomic_DNA"/>
</dbReference>
<organism evidence="2 3">
    <name type="scientific">Rhodanobacter hydrolyticus</name>
    <dbReference type="NCBI Taxonomy" id="2250595"/>
    <lineage>
        <taxon>Bacteria</taxon>
        <taxon>Pseudomonadati</taxon>
        <taxon>Pseudomonadota</taxon>
        <taxon>Gammaproteobacteria</taxon>
        <taxon>Lysobacterales</taxon>
        <taxon>Rhodanobacteraceae</taxon>
        <taxon>Rhodanobacter</taxon>
    </lineage>
</organism>
<keyword evidence="1" id="KW-1133">Transmembrane helix</keyword>
<reference evidence="2 3" key="1">
    <citation type="submission" date="2020-10" db="EMBL/GenBank/DDBJ databases">
        <title>Phylogeny of dyella-like bacteria.</title>
        <authorList>
            <person name="Fu J."/>
        </authorList>
    </citation>
    <scope>NUCLEOTIDE SEQUENCE [LARGE SCALE GENOMIC DNA]</scope>
    <source>
        <strain evidence="2 3">KACC 19113</strain>
    </source>
</reference>
<sequence>MENLGEKPARLLLRATLFAGTLDLLSAMAYVLIDGRNPLAVPVGIASAVWPGALKAGAPALVVGVLLHFAIMLAMVAAYVMVARRLPQLAARPAISGTLYGMTLWAVMNLIVLPLRWPALFPHVTVVSFAEQIFSHVVLVGLPLAWMTRNSLLGTGRVGSFGELPQAG</sequence>
<feature type="transmembrane region" description="Helical" evidence="1">
    <location>
        <begin position="94"/>
        <end position="117"/>
    </location>
</feature>
<proteinExistence type="predicted"/>
<evidence type="ECO:0000313" key="2">
    <source>
        <dbReference type="EMBL" id="MFK2876805.1"/>
    </source>
</evidence>
<gene>
    <name evidence="2" type="ORF">ISP25_06980</name>
</gene>
<evidence type="ECO:0008006" key="4">
    <source>
        <dbReference type="Google" id="ProtNLM"/>
    </source>
</evidence>
<evidence type="ECO:0000256" key="1">
    <source>
        <dbReference type="SAM" id="Phobius"/>
    </source>
</evidence>
<feature type="transmembrane region" description="Helical" evidence="1">
    <location>
        <begin position="60"/>
        <end position="82"/>
    </location>
</feature>